<comment type="similarity">
    <text evidence="1 10">Belongs to the tannase family.</text>
</comment>
<dbReference type="AlphaFoldDB" id="A0A0W0FAU8"/>
<comment type="catalytic activity">
    <reaction evidence="9">
        <text>feruloyl-polysaccharide + H2O = ferulate + polysaccharide.</text>
        <dbReference type="EC" id="3.1.1.73"/>
    </reaction>
</comment>
<dbReference type="Pfam" id="PF07519">
    <property type="entry name" value="Tannase"/>
    <property type="match status" value="2"/>
</dbReference>
<dbReference type="InterPro" id="IPR029058">
    <property type="entry name" value="AB_hydrolase_fold"/>
</dbReference>
<dbReference type="PANTHER" id="PTHR33938:SF15">
    <property type="entry name" value="FERULOYL ESTERASE B-RELATED"/>
    <property type="match status" value="1"/>
</dbReference>
<dbReference type="PANTHER" id="PTHR33938">
    <property type="entry name" value="FERULOYL ESTERASE B-RELATED"/>
    <property type="match status" value="1"/>
</dbReference>
<evidence type="ECO:0000256" key="6">
    <source>
        <dbReference type="ARBA" id="ARBA00022801"/>
    </source>
</evidence>
<dbReference type="Proteomes" id="UP000054988">
    <property type="component" value="Unassembled WGS sequence"/>
</dbReference>
<evidence type="ECO:0000256" key="8">
    <source>
        <dbReference type="ARBA" id="ARBA00023157"/>
    </source>
</evidence>
<evidence type="ECO:0000313" key="12">
    <source>
        <dbReference type="Proteomes" id="UP000054988"/>
    </source>
</evidence>
<keyword evidence="6 10" id="KW-0378">Hydrolase</keyword>
<dbReference type="InterPro" id="IPR011118">
    <property type="entry name" value="Tannase/feruloyl_esterase"/>
</dbReference>
<gene>
    <name evidence="11" type="ORF">WG66_14118</name>
</gene>
<dbReference type="GO" id="GO:0046872">
    <property type="term" value="F:metal ion binding"/>
    <property type="evidence" value="ECO:0007669"/>
    <property type="project" value="UniProtKB-KW"/>
</dbReference>
<sequence>MHLPALAISGLLAGRQTFNFEAACSSLASRISQLPNATIQTTGLVQAGTTLSFPNTDFSCGANTQLVSVDICRISLTVATSASSRIRMEAWLPRNWTGRFLSTGNGGLGGCIQYNDMAYTTSLGFATVGANNGHDGATGAPFLNAPEVVADFAYRSVHTNAVIGKQITELFYGIPHTKSYYLGCSTGGRQGLKSVQDFPEDFEGVVAGAPAADWNALISWSGHFYSITGPPDILSQCDAIDGVKDNVIEDPNLCNYDPSKLLCTGGNTNGCLTQAQVETVRKVFQPFNNSQGNLIYPRPVPGGESLATTMYGGSPFFLTSDWFRYVVYNNPSFNPATLTLADYERAIAMSPSDIATFKGDLSAFQSRNGKLLTYHGGMDGLISPFNTERYYNHVSSTMNLSSSALDSFYRFFRISGMSHCGGGDGASQIGQGAGGSLDPDANVLMAMVRWVEQGVAPDTILGTKMHLPGLAIFGLLAGRQTFNYEGSRSSLASQVAALPNTTVLDTKLVLAGATLTFPEVDPSCGANTQLVSVDICRISLNVETSMSSRIRMEAWLPRDWTGRFLSTGNGGLGGCIQYNDMAYTTSLGFATVGANNGHDGMSGTPFLNAPEVVADFAYRSIHTNVIVGKQITEFFYSSPHTKSYYLGCSTGGVQGLKSVQDFPEDFDGVVAGATAADFNALIAWSGHFYGNTGPPSSPNFIPVQTWVTTIHQNILDQCDALDGVQDGVIEDPNLCAYDPSELLCTGGNTSGCLTEAQVETVRKVFEPLTDSQGNLLYPRAVPGGESLGVSMYGGSPFFFTSDWFRYVVYDPSFDSTTLTLADFEYGIALNPSDVATFKGDLPAFQSRNGKLLTYHGQADGFITPGISERYYEHVSSTMNLSSSSLDSFYRFFRISGMGHCAGGDGAWQIGQGCRREFGSGC</sequence>
<keyword evidence="2" id="KW-0719">Serine esterase</keyword>
<keyword evidence="7" id="KW-0106">Calcium</keyword>
<keyword evidence="4" id="KW-0479">Metal-binding</keyword>
<protein>
    <recommendedName>
        <fullName evidence="10">Carboxylic ester hydrolase</fullName>
        <ecNumber evidence="10">3.1.1.-</ecNumber>
    </recommendedName>
</protein>
<evidence type="ECO:0000256" key="3">
    <source>
        <dbReference type="ARBA" id="ARBA00022651"/>
    </source>
</evidence>
<keyword evidence="5" id="KW-0732">Signal</keyword>
<proteinExistence type="inferred from homology"/>
<evidence type="ECO:0000256" key="4">
    <source>
        <dbReference type="ARBA" id="ARBA00022723"/>
    </source>
</evidence>
<evidence type="ECO:0000313" key="11">
    <source>
        <dbReference type="EMBL" id="KTB33298.1"/>
    </source>
</evidence>
<dbReference type="EMBL" id="LATX01002178">
    <property type="protein sequence ID" value="KTB33298.1"/>
    <property type="molecule type" value="Genomic_DNA"/>
</dbReference>
<evidence type="ECO:0000256" key="9">
    <source>
        <dbReference type="ARBA" id="ARBA00034075"/>
    </source>
</evidence>
<evidence type="ECO:0000256" key="1">
    <source>
        <dbReference type="ARBA" id="ARBA00006249"/>
    </source>
</evidence>
<evidence type="ECO:0000256" key="7">
    <source>
        <dbReference type="ARBA" id="ARBA00022837"/>
    </source>
</evidence>
<comment type="caution">
    <text evidence="11">The sequence shown here is derived from an EMBL/GenBank/DDBJ whole genome shotgun (WGS) entry which is preliminary data.</text>
</comment>
<dbReference type="eggNOG" id="ENOG502QPXZ">
    <property type="taxonomic scope" value="Eukaryota"/>
</dbReference>
<evidence type="ECO:0000256" key="2">
    <source>
        <dbReference type="ARBA" id="ARBA00022487"/>
    </source>
</evidence>
<dbReference type="EC" id="3.1.1.-" evidence="10"/>
<name>A0A0W0FAU8_MONRR</name>
<accession>A0A0W0FAU8</accession>
<evidence type="ECO:0000256" key="5">
    <source>
        <dbReference type="ARBA" id="ARBA00022729"/>
    </source>
</evidence>
<reference evidence="11 12" key="1">
    <citation type="submission" date="2015-12" db="EMBL/GenBank/DDBJ databases">
        <title>Draft genome sequence of Moniliophthora roreri, the causal agent of frosty pod rot of cacao.</title>
        <authorList>
            <person name="Aime M.C."/>
            <person name="Diaz-Valderrama J.R."/>
            <person name="Kijpornyongpan T."/>
            <person name="Phillips-Mora W."/>
        </authorList>
    </citation>
    <scope>NUCLEOTIDE SEQUENCE [LARGE SCALE GENOMIC DNA]</scope>
    <source>
        <strain evidence="11 12">MCA 2952</strain>
    </source>
</reference>
<organism evidence="11 12">
    <name type="scientific">Moniliophthora roreri</name>
    <name type="common">Frosty pod rot fungus</name>
    <name type="synonym">Monilia roreri</name>
    <dbReference type="NCBI Taxonomy" id="221103"/>
    <lineage>
        <taxon>Eukaryota</taxon>
        <taxon>Fungi</taxon>
        <taxon>Dikarya</taxon>
        <taxon>Basidiomycota</taxon>
        <taxon>Agaricomycotina</taxon>
        <taxon>Agaricomycetes</taxon>
        <taxon>Agaricomycetidae</taxon>
        <taxon>Agaricales</taxon>
        <taxon>Marasmiineae</taxon>
        <taxon>Marasmiaceae</taxon>
        <taxon>Moniliophthora</taxon>
    </lineage>
</organism>
<dbReference type="GO" id="GO:0045493">
    <property type="term" value="P:xylan catabolic process"/>
    <property type="evidence" value="ECO:0007669"/>
    <property type="project" value="UniProtKB-KW"/>
</dbReference>
<dbReference type="SUPFAM" id="SSF53474">
    <property type="entry name" value="alpha/beta-Hydrolases"/>
    <property type="match status" value="2"/>
</dbReference>
<dbReference type="GO" id="GO:0030600">
    <property type="term" value="F:feruloyl esterase activity"/>
    <property type="evidence" value="ECO:0007669"/>
    <property type="project" value="UniProtKB-EC"/>
</dbReference>
<keyword evidence="8" id="KW-1015">Disulfide bond</keyword>
<keyword evidence="3" id="KW-0858">Xylan degradation</keyword>
<keyword evidence="3" id="KW-0624">Polysaccharide degradation</keyword>
<evidence type="ECO:0000256" key="10">
    <source>
        <dbReference type="RuleBase" id="RU361238"/>
    </source>
</evidence>
<keyword evidence="3" id="KW-0119">Carbohydrate metabolism</keyword>